<dbReference type="Proteomes" id="UP000235145">
    <property type="component" value="Unassembled WGS sequence"/>
</dbReference>
<dbReference type="InterPro" id="IPR029472">
    <property type="entry name" value="Copia-like_N"/>
</dbReference>
<dbReference type="AlphaFoldDB" id="A0A9R1VR19"/>
<feature type="domain" description="Retrotransposon Copia-like N-terminal" evidence="1">
    <location>
        <begin position="51"/>
        <end position="77"/>
    </location>
</feature>
<dbReference type="Pfam" id="PF14244">
    <property type="entry name" value="Retrotran_gag_3"/>
    <property type="match status" value="1"/>
</dbReference>
<accession>A0A9R1VR19</accession>
<name>A0A9R1VR19_LACSA</name>
<dbReference type="PANTHER" id="PTHR37610">
    <property type="entry name" value="CCHC-TYPE DOMAIN-CONTAINING PROTEIN"/>
    <property type="match status" value="1"/>
</dbReference>
<evidence type="ECO:0000259" key="1">
    <source>
        <dbReference type="Pfam" id="PF14244"/>
    </source>
</evidence>
<reference evidence="2 3" key="1">
    <citation type="journal article" date="2017" name="Nat. Commun.">
        <title>Genome assembly with in vitro proximity ligation data and whole-genome triplication in lettuce.</title>
        <authorList>
            <person name="Reyes-Chin-Wo S."/>
            <person name="Wang Z."/>
            <person name="Yang X."/>
            <person name="Kozik A."/>
            <person name="Arikit S."/>
            <person name="Song C."/>
            <person name="Xia L."/>
            <person name="Froenicke L."/>
            <person name="Lavelle D.O."/>
            <person name="Truco M.J."/>
            <person name="Xia R."/>
            <person name="Zhu S."/>
            <person name="Xu C."/>
            <person name="Xu H."/>
            <person name="Xu X."/>
            <person name="Cox K."/>
            <person name="Korf I."/>
            <person name="Meyers B.C."/>
            <person name="Michelmore R.W."/>
        </authorList>
    </citation>
    <scope>NUCLEOTIDE SEQUENCE [LARGE SCALE GENOMIC DNA]</scope>
    <source>
        <strain evidence="3">cv. Salinas</strain>
        <tissue evidence="2">Seedlings</tissue>
    </source>
</reference>
<keyword evidence="3" id="KW-1185">Reference proteome</keyword>
<comment type="caution">
    <text evidence="2">The sequence shown here is derived from an EMBL/GenBank/DDBJ whole genome shotgun (WGS) entry which is preliminary data.</text>
</comment>
<evidence type="ECO:0000313" key="3">
    <source>
        <dbReference type="Proteomes" id="UP000235145"/>
    </source>
</evidence>
<sequence>MKQCTFIRFFMVNTIMTGEKPEARKKGEDVVNANSSYYVHPFDYQKHMQVNDLLNNKNFNEWKQEMTNFLYAKNKIGLKPESTSPMYMAWMRADAMIRERGAPRAYELKQSLNATRQDGTSISSYYMKLKGVWDGLQLVLHMPCFTCSGCSCALGKSSLPRNIS</sequence>
<protein>
    <recommendedName>
        <fullName evidence="1">Retrotransposon Copia-like N-terminal domain-containing protein</fullName>
    </recommendedName>
</protein>
<organism evidence="2 3">
    <name type="scientific">Lactuca sativa</name>
    <name type="common">Garden lettuce</name>
    <dbReference type="NCBI Taxonomy" id="4236"/>
    <lineage>
        <taxon>Eukaryota</taxon>
        <taxon>Viridiplantae</taxon>
        <taxon>Streptophyta</taxon>
        <taxon>Embryophyta</taxon>
        <taxon>Tracheophyta</taxon>
        <taxon>Spermatophyta</taxon>
        <taxon>Magnoliopsida</taxon>
        <taxon>eudicotyledons</taxon>
        <taxon>Gunneridae</taxon>
        <taxon>Pentapetalae</taxon>
        <taxon>asterids</taxon>
        <taxon>campanulids</taxon>
        <taxon>Asterales</taxon>
        <taxon>Asteraceae</taxon>
        <taxon>Cichorioideae</taxon>
        <taxon>Cichorieae</taxon>
        <taxon>Lactucinae</taxon>
        <taxon>Lactuca</taxon>
    </lineage>
</organism>
<dbReference type="PANTHER" id="PTHR37610:SF95">
    <property type="entry name" value="GAG-POLYPEPTIDE OF LTR COPIA-TYPE-RELATED"/>
    <property type="match status" value="1"/>
</dbReference>
<dbReference type="EMBL" id="NBSK02000004">
    <property type="protein sequence ID" value="KAJ0209340.1"/>
    <property type="molecule type" value="Genomic_DNA"/>
</dbReference>
<evidence type="ECO:0000313" key="2">
    <source>
        <dbReference type="EMBL" id="KAJ0209340.1"/>
    </source>
</evidence>
<proteinExistence type="predicted"/>
<gene>
    <name evidence="2" type="ORF">LSAT_V11C400204230</name>
</gene>